<feature type="region of interest" description="Disordered" evidence="1">
    <location>
        <begin position="105"/>
        <end position="212"/>
    </location>
</feature>
<protein>
    <submittedName>
        <fullName evidence="2">Nineteen complex-related protein 2-domain-containing protein</fullName>
    </submittedName>
</protein>
<feature type="region of interest" description="Disordered" evidence="1">
    <location>
        <begin position="558"/>
        <end position="597"/>
    </location>
</feature>
<dbReference type="Proteomes" id="UP001275084">
    <property type="component" value="Unassembled WGS sequence"/>
</dbReference>
<evidence type="ECO:0000313" key="2">
    <source>
        <dbReference type="EMBL" id="KAK3342044.1"/>
    </source>
</evidence>
<name>A0AAJ0H7F1_9PEZI</name>
<feature type="compositionally biased region" description="Polar residues" evidence="1">
    <location>
        <begin position="128"/>
        <end position="139"/>
    </location>
</feature>
<comment type="caution">
    <text evidence="2">The sequence shown here is derived from an EMBL/GenBank/DDBJ whole genome shotgun (WGS) entry which is preliminary data.</text>
</comment>
<reference evidence="2" key="1">
    <citation type="journal article" date="2023" name="Mol. Phylogenet. Evol.">
        <title>Genome-scale phylogeny and comparative genomics of the fungal order Sordariales.</title>
        <authorList>
            <person name="Hensen N."/>
            <person name="Bonometti L."/>
            <person name="Westerberg I."/>
            <person name="Brannstrom I.O."/>
            <person name="Guillou S."/>
            <person name="Cros-Aarteil S."/>
            <person name="Calhoun S."/>
            <person name="Haridas S."/>
            <person name="Kuo A."/>
            <person name="Mondo S."/>
            <person name="Pangilinan J."/>
            <person name="Riley R."/>
            <person name="LaButti K."/>
            <person name="Andreopoulos B."/>
            <person name="Lipzen A."/>
            <person name="Chen C."/>
            <person name="Yan M."/>
            <person name="Daum C."/>
            <person name="Ng V."/>
            <person name="Clum A."/>
            <person name="Steindorff A."/>
            <person name="Ohm R.A."/>
            <person name="Martin F."/>
            <person name="Silar P."/>
            <person name="Natvig D.O."/>
            <person name="Lalanne C."/>
            <person name="Gautier V."/>
            <person name="Ament-Velasquez S.L."/>
            <person name="Kruys A."/>
            <person name="Hutchinson M.I."/>
            <person name="Powell A.J."/>
            <person name="Barry K."/>
            <person name="Miller A.N."/>
            <person name="Grigoriev I.V."/>
            <person name="Debuchy R."/>
            <person name="Gladieux P."/>
            <person name="Hiltunen Thoren M."/>
            <person name="Johannesson H."/>
        </authorList>
    </citation>
    <scope>NUCLEOTIDE SEQUENCE</scope>
    <source>
        <strain evidence="2">CBS 955.72</strain>
    </source>
</reference>
<dbReference type="AlphaFoldDB" id="A0AAJ0H7F1"/>
<reference evidence="2" key="2">
    <citation type="submission" date="2023-06" db="EMBL/GenBank/DDBJ databases">
        <authorList>
            <consortium name="Lawrence Berkeley National Laboratory"/>
            <person name="Haridas S."/>
            <person name="Hensen N."/>
            <person name="Bonometti L."/>
            <person name="Westerberg I."/>
            <person name="Brannstrom I.O."/>
            <person name="Guillou S."/>
            <person name="Cros-Aarteil S."/>
            <person name="Calhoun S."/>
            <person name="Kuo A."/>
            <person name="Mondo S."/>
            <person name="Pangilinan J."/>
            <person name="Riley R."/>
            <person name="Labutti K."/>
            <person name="Andreopoulos B."/>
            <person name="Lipzen A."/>
            <person name="Chen C."/>
            <person name="Yanf M."/>
            <person name="Daum C."/>
            <person name="Ng V."/>
            <person name="Clum A."/>
            <person name="Steindorff A."/>
            <person name="Ohm R."/>
            <person name="Martin F."/>
            <person name="Silar P."/>
            <person name="Natvig D."/>
            <person name="Lalanne C."/>
            <person name="Gautier V."/>
            <person name="Ament-Velasquez S.L."/>
            <person name="Kruys A."/>
            <person name="Hutchinson M.I."/>
            <person name="Powell A.J."/>
            <person name="Barry K."/>
            <person name="Miller A.N."/>
            <person name="Grigoriev I.V."/>
            <person name="Debuchy R."/>
            <person name="Gladieux P."/>
            <person name="Thoren M.H."/>
            <person name="Johannesson H."/>
        </authorList>
    </citation>
    <scope>NUCLEOTIDE SEQUENCE</scope>
    <source>
        <strain evidence="2">CBS 955.72</strain>
    </source>
</reference>
<evidence type="ECO:0000256" key="1">
    <source>
        <dbReference type="SAM" id="MobiDB-lite"/>
    </source>
</evidence>
<organism evidence="2 3">
    <name type="scientific">Lasiosphaeria hispida</name>
    <dbReference type="NCBI Taxonomy" id="260671"/>
    <lineage>
        <taxon>Eukaryota</taxon>
        <taxon>Fungi</taxon>
        <taxon>Dikarya</taxon>
        <taxon>Ascomycota</taxon>
        <taxon>Pezizomycotina</taxon>
        <taxon>Sordariomycetes</taxon>
        <taxon>Sordariomycetidae</taxon>
        <taxon>Sordariales</taxon>
        <taxon>Lasiosphaeriaceae</taxon>
        <taxon>Lasiosphaeria</taxon>
    </lineage>
</organism>
<evidence type="ECO:0000313" key="3">
    <source>
        <dbReference type="Proteomes" id="UP001275084"/>
    </source>
</evidence>
<dbReference type="EMBL" id="JAUIQD010000008">
    <property type="protein sequence ID" value="KAK3342044.1"/>
    <property type="molecule type" value="Genomic_DNA"/>
</dbReference>
<dbReference type="InterPro" id="IPR028211">
    <property type="entry name" value="Ntr2"/>
</dbReference>
<feature type="compositionally biased region" description="Basic and acidic residues" evidence="1">
    <location>
        <begin position="440"/>
        <end position="462"/>
    </location>
</feature>
<accession>A0AAJ0H7F1</accession>
<dbReference type="GO" id="GO:0071008">
    <property type="term" value="C:U2-type post-mRNA release spliceosomal complex"/>
    <property type="evidence" value="ECO:0007669"/>
    <property type="project" value="InterPro"/>
</dbReference>
<feature type="region of interest" description="Disordered" evidence="1">
    <location>
        <begin position="407"/>
        <end position="484"/>
    </location>
</feature>
<keyword evidence="3" id="KW-1185">Reference proteome</keyword>
<sequence>MFLHSESGEFLATGDRRHLLSRSTECNLRLPTITNVGRRHSRQALLKMSSFAAKRKARVIQTLDDDDDADALLIGDDSKKDGESIAPACAPASVALFADVNKKSKQADAPPIVPVPQGPIKFGRSKPAKSSSLRKSINFNDEDSIHIGDGGALLEKDTTAPSGNGDDGEAGAPVVIRPALSRSSSTKQKKRGSTASRLSFGPSELAADDQEGATVEVVTPKKTLGKRALENNALRKSASLQNLTNLPTRFGAFGSEEERPRYSREYLEELQSSTPNTPQNIRAALEEGEAMDLDPSELDGALVVQSQDLSQSSPSAQALATSRPPAVANVLSETEIRERKERRARLAQEADFILLDGSSDSEEREPNRITLQFKSKKAESRLIAEDEDLGEGYDEFVQDGGLALGHKAEREASRRHRQEMAELIQAAEANSDAESDDSEAERRAAYEMAQRRAGMDGLHRADDDDVDNDEGGASVIPRMKPLPDMDEVLQRMRRLVQGLEDEVTQKRGRMADLEREKEEILAREKEVQEILNQAGAKYQALVGSSATAGAAADISKLASQSPLRPLPPGIVGDLPVERGLESFGTPTKRPEVDEEMD</sequence>
<proteinExistence type="predicted"/>
<gene>
    <name evidence="2" type="ORF">B0T25DRAFT_559849</name>
</gene>
<dbReference type="Pfam" id="PF15458">
    <property type="entry name" value="NTR2"/>
    <property type="match status" value="1"/>
</dbReference>
<dbReference type="GO" id="GO:0000390">
    <property type="term" value="P:spliceosomal complex disassembly"/>
    <property type="evidence" value="ECO:0007669"/>
    <property type="project" value="InterPro"/>
</dbReference>